<keyword evidence="9" id="KW-1185">Reference proteome</keyword>
<evidence type="ECO:0000259" key="6">
    <source>
        <dbReference type="PROSITE" id="PS01031"/>
    </source>
</evidence>
<dbReference type="PROSITE" id="PS01031">
    <property type="entry name" value="SHSP"/>
    <property type="match status" value="1"/>
</dbReference>
<dbReference type="InterPro" id="IPR044656">
    <property type="entry name" value="HSP14.7/HSP23.5/HSP23.6-like"/>
</dbReference>
<comment type="caution">
    <text evidence="7">The sequence shown here is derived from an EMBL/GenBank/DDBJ whole genome shotgun (WGS) entry which is preliminary data.</text>
</comment>
<evidence type="ECO:0000313" key="9">
    <source>
        <dbReference type="Proteomes" id="UP000247409"/>
    </source>
</evidence>
<dbReference type="SUPFAM" id="SSF49764">
    <property type="entry name" value="HSP20-like chaperones"/>
    <property type="match status" value="1"/>
</dbReference>
<dbReference type="PANTHER" id="PTHR46991:SF11">
    <property type="entry name" value="SMALL HEAT SHOCK PROTEIN HSPF"/>
    <property type="match status" value="1"/>
</dbReference>
<organism evidence="7 9">
    <name type="scientific">Gracilariopsis chorda</name>
    <dbReference type="NCBI Taxonomy" id="448386"/>
    <lineage>
        <taxon>Eukaryota</taxon>
        <taxon>Rhodophyta</taxon>
        <taxon>Florideophyceae</taxon>
        <taxon>Rhodymeniophycidae</taxon>
        <taxon>Gracilariales</taxon>
        <taxon>Gracilariaceae</taxon>
        <taxon>Gracilariopsis</taxon>
    </lineage>
</organism>
<dbReference type="Pfam" id="PF00011">
    <property type="entry name" value="HSP20"/>
    <property type="match status" value="1"/>
</dbReference>
<dbReference type="InterPro" id="IPR002068">
    <property type="entry name" value="A-crystallin/Hsp20_dom"/>
</dbReference>
<accession>A0A2V3IM19</accession>
<sequence>MALSRNVYDPLFPLSSFDRDMDSLLRLANRINVRPNADGTTYQVPNYEYQRDNDNFHLQVELPGVAKEHIDVKINTGNLTIIARRFRPSQAESGSQKPEQSTQVTAENDADVTQSPKPSHVYKMQVEVGSTVDEDAIKADYNHGVLSMVIPLKKISARTIAITEH</sequence>
<dbReference type="AlphaFoldDB" id="A0A2V3IM19"/>
<dbReference type="EMBL" id="NBIV01000136">
    <property type="protein sequence ID" value="PXF43131.1"/>
    <property type="molecule type" value="Genomic_DNA"/>
</dbReference>
<feature type="compositionally biased region" description="Polar residues" evidence="5">
    <location>
        <begin position="90"/>
        <end position="117"/>
    </location>
</feature>
<name>A0A2V3IM19_9FLOR</name>
<evidence type="ECO:0000256" key="5">
    <source>
        <dbReference type="SAM" id="MobiDB-lite"/>
    </source>
</evidence>
<comment type="similarity">
    <text evidence="3 4">Belongs to the small heat shock protein (HSP20) family.</text>
</comment>
<evidence type="ECO:0000313" key="7">
    <source>
        <dbReference type="EMBL" id="PXF43131.1"/>
    </source>
</evidence>
<keyword evidence="2 7" id="KW-0346">Stress response</keyword>
<evidence type="ECO:0000256" key="1">
    <source>
        <dbReference type="ARBA" id="ARBA00022946"/>
    </source>
</evidence>
<evidence type="ECO:0000256" key="3">
    <source>
        <dbReference type="PROSITE-ProRule" id="PRU00285"/>
    </source>
</evidence>
<gene>
    <name evidence="8" type="ORF">BWQ96_04922</name>
    <name evidence="7" type="ORF">BWQ96_07136</name>
</gene>
<protein>
    <submittedName>
        <fullName evidence="7">Small heat shock protein C4</fullName>
    </submittedName>
</protein>
<reference evidence="7 9" key="1">
    <citation type="journal article" date="2018" name="Mol. Biol. Evol.">
        <title>Analysis of the draft genome of the red seaweed Gracilariopsis chorda provides insights into genome size evolution in Rhodophyta.</title>
        <authorList>
            <person name="Lee J."/>
            <person name="Yang E.C."/>
            <person name="Graf L."/>
            <person name="Yang J.H."/>
            <person name="Qiu H."/>
            <person name="Zel Zion U."/>
            <person name="Chan C.X."/>
            <person name="Stephens T.G."/>
            <person name="Weber A.P.M."/>
            <person name="Boo G.H."/>
            <person name="Boo S.M."/>
            <person name="Kim K.M."/>
            <person name="Shin Y."/>
            <person name="Jung M."/>
            <person name="Lee S.J."/>
            <person name="Yim H.S."/>
            <person name="Lee J.H."/>
            <person name="Bhattacharya D."/>
            <person name="Yoon H.S."/>
        </authorList>
    </citation>
    <scope>NUCLEOTIDE SEQUENCE [LARGE SCALE GENOMIC DNA]</scope>
    <source>
        <strain evidence="7 9">SKKU-2015</strain>
        <tissue evidence="7">Whole body</tissue>
    </source>
</reference>
<dbReference type="OrthoDB" id="1431247at2759"/>
<evidence type="ECO:0000313" key="8">
    <source>
        <dbReference type="EMBL" id="PXF45332.1"/>
    </source>
</evidence>
<dbReference type="CDD" id="cd06464">
    <property type="entry name" value="ACD_sHsps-like"/>
    <property type="match status" value="1"/>
</dbReference>
<proteinExistence type="inferred from homology"/>
<feature type="domain" description="SHSP" evidence="6">
    <location>
        <begin position="38"/>
        <end position="165"/>
    </location>
</feature>
<dbReference type="EMBL" id="NBIV01000063">
    <property type="protein sequence ID" value="PXF45332.1"/>
    <property type="molecule type" value="Genomic_DNA"/>
</dbReference>
<dbReference type="Proteomes" id="UP000247409">
    <property type="component" value="Unassembled WGS sequence"/>
</dbReference>
<dbReference type="PANTHER" id="PTHR46991">
    <property type="entry name" value="23.5 KDA HEAT SHOCK PROTEIN, MITOCHONDRIAL"/>
    <property type="match status" value="1"/>
</dbReference>
<evidence type="ECO:0000256" key="4">
    <source>
        <dbReference type="RuleBase" id="RU003616"/>
    </source>
</evidence>
<dbReference type="STRING" id="448386.A0A2V3IM19"/>
<dbReference type="InterPro" id="IPR008978">
    <property type="entry name" value="HSP20-like_chaperone"/>
</dbReference>
<dbReference type="Gene3D" id="2.60.40.790">
    <property type="match status" value="1"/>
</dbReference>
<keyword evidence="1" id="KW-0809">Transit peptide</keyword>
<feature type="region of interest" description="Disordered" evidence="5">
    <location>
        <begin position="87"/>
        <end position="120"/>
    </location>
</feature>
<evidence type="ECO:0000256" key="2">
    <source>
        <dbReference type="ARBA" id="ARBA00023016"/>
    </source>
</evidence>